<dbReference type="Proteomes" id="UP000069030">
    <property type="component" value="Chromosome"/>
</dbReference>
<organism evidence="1 2">
    <name type="scientific">Myroides odoratimimus</name>
    <dbReference type="NCBI Taxonomy" id="76832"/>
    <lineage>
        <taxon>Bacteria</taxon>
        <taxon>Pseudomonadati</taxon>
        <taxon>Bacteroidota</taxon>
        <taxon>Flavobacteriia</taxon>
        <taxon>Flavobacteriales</taxon>
        <taxon>Flavobacteriaceae</taxon>
        <taxon>Myroides</taxon>
    </lineage>
</organism>
<proteinExistence type="predicted"/>
<reference evidence="1 2" key="1">
    <citation type="journal article" date="2016" name="J. Zhejiang Univ. Sci. B">
        <title>Antibiotic resistance mechanisms of Myroides sp.</title>
        <authorList>
            <person name="Hu S."/>
            <person name="Yuan S."/>
            <person name="Qu H."/>
            <person name="Jiang T."/>
            <person name="Zhou Y."/>
            <person name="Wang M."/>
            <person name="Ming D."/>
        </authorList>
    </citation>
    <scope>NUCLEOTIDE SEQUENCE [LARGE SCALE GENOMIC DNA]</scope>
    <source>
        <strain evidence="1 2">PR63039</strain>
    </source>
</reference>
<dbReference type="SUPFAM" id="SSF49464">
    <property type="entry name" value="Carboxypeptidase regulatory domain-like"/>
    <property type="match status" value="1"/>
</dbReference>
<name>A0A0U3FFC5_9FLAO</name>
<evidence type="ECO:0000313" key="1">
    <source>
        <dbReference type="EMBL" id="ALU25987.1"/>
    </source>
</evidence>
<dbReference type="EMBL" id="CP013690">
    <property type="protein sequence ID" value="ALU25987.1"/>
    <property type="molecule type" value="Genomic_DNA"/>
</dbReference>
<dbReference type="InterPro" id="IPR008969">
    <property type="entry name" value="CarboxyPept-like_regulatory"/>
</dbReference>
<accession>A0A0U3FFC5</accession>
<evidence type="ECO:0000313" key="2">
    <source>
        <dbReference type="Proteomes" id="UP000069030"/>
    </source>
</evidence>
<gene>
    <name evidence="1" type="ORF">AS202_07450</name>
</gene>
<sequence length="253" mass="28716">MRFLLFMFVLSFAILVTMKYRIEIPEPCHEDWDKMAPQDKGRHCAVCDKVVVDFSKASKRDIINYIKKEGKICGRIPRQYIGTDLEEEKIRKSFGLNGMVATMVNLLALTTISTAVAQEKPKVESVCQDTKTSTPLPTLVQNETKNENTRVIKGKAYESNLELPGTVVMIKGTNIGTQTNMEGEYELVIPKKYNTKRLTLVASFIGFEDNKIKVGRSTNNIDFHLEASTDIFMGEAVVKAYKKSRNKKKYEEK</sequence>
<dbReference type="Pfam" id="PF13715">
    <property type="entry name" value="CarbopepD_reg_2"/>
    <property type="match status" value="1"/>
</dbReference>
<dbReference type="RefSeq" id="WP_006257514.1">
    <property type="nucleotide sequence ID" value="NZ_CP121791.1"/>
</dbReference>
<dbReference type="KEGG" id="mod:AS202_07450"/>
<dbReference type="AlphaFoldDB" id="A0A0U3FFC5"/>
<protein>
    <submittedName>
        <fullName evidence="1">Uncharacterized protein</fullName>
    </submittedName>
</protein>